<name>A0A2H0UDV9_9BACT</name>
<feature type="compositionally biased region" description="Basic residues" evidence="6">
    <location>
        <begin position="62"/>
        <end position="77"/>
    </location>
</feature>
<dbReference type="InterPro" id="IPR013005">
    <property type="entry name" value="Ribosomal_uL4-like"/>
</dbReference>
<gene>
    <name evidence="5" type="primary">rplD</name>
    <name evidence="7" type="ORF">COU16_03105</name>
</gene>
<comment type="function">
    <text evidence="5">One of the primary rRNA binding proteins, this protein initially binds near the 5'-end of the 23S rRNA. It is important during the early stages of 50S assembly. It makes multiple contacts with different domains of the 23S rRNA in the assembled 50S subunit and ribosome.</text>
</comment>
<dbReference type="GO" id="GO:1990904">
    <property type="term" value="C:ribonucleoprotein complex"/>
    <property type="evidence" value="ECO:0007669"/>
    <property type="project" value="UniProtKB-KW"/>
</dbReference>
<dbReference type="EMBL" id="PFBI01000006">
    <property type="protein sequence ID" value="PIR84540.1"/>
    <property type="molecule type" value="Genomic_DNA"/>
</dbReference>
<evidence type="ECO:0000256" key="6">
    <source>
        <dbReference type="SAM" id="MobiDB-lite"/>
    </source>
</evidence>
<evidence type="ECO:0000256" key="2">
    <source>
        <dbReference type="ARBA" id="ARBA00022980"/>
    </source>
</evidence>
<dbReference type="GO" id="GO:0005840">
    <property type="term" value="C:ribosome"/>
    <property type="evidence" value="ECO:0007669"/>
    <property type="project" value="UniProtKB-KW"/>
</dbReference>
<feature type="compositionally biased region" description="Basic and acidic residues" evidence="6">
    <location>
        <begin position="46"/>
        <end position="55"/>
    </location>
</feature>
<dbReference type="SUPFAM" id="SSF52166">
    <property type="entry name" value="Ribosomal protein L4"/>
    <property type="match status" value="1"/>
</dbReference>
<dbReference type="InterPro" id="IPR002136">
    <property type="entry name" value="Ribosomal_uL4"/>
</dbReference>
<organism evidence="7 8">
    <name type="scientific">Candidatus Kaiserbacteria bacterium CG10_big_fil_rev_8_21_14_0_10_47_16</name>
    <dbReference type="NCBI Taxonomy" id="1974608"/>
    <lineage>
        <taxon>Bacteria</taxon>
        <taxon>Candidatus Kaiseribacteriota</taxon>
    </lineage>
</organism>
<feature type="region of interest" description="Disordered" evidence="6">
    <location>
        <begin position="42"/>
        <end position="87"/>
    </location>
</feature>
<dbReference type="GO" id="GO:0003735">
    <property type="term" value="F:structural constituent of ribosome"/>
    <property type="evidence" value="ECO:0007669"/>
    <property type="project" value="InterPro"/>
</dbReference>
<comment type="function">
    <text evidence="5">Forms part of the polypeptide exit tunnel.</text>
</comment>
<dbReference type="GO" id="GO:0006412">
    <property type="term" value="P:translation"/>
    <property type="evidence" value="ECO:0007669"/>
    <property type="project" value="UniProtKB-UniRule"/>
</dbReference>
<dbReference type="NCBIfam" id="TIGR03953">
    <property type="entry name" value="rplD_bact"/>
    <property type="match status" value="1"/>
</dbReference>
<sequence length="230" mass="24708">MEAKVYSTAGKETGKVALPDAVFGTKWNADLVHEVVTSMQANARKGTADTKDRSEVQGGGKKPWKQKGTGRARHGSRRSPIWAGGGVAHGPIAEKDYSKKINKNVRAKALASVLSKKYADGEVLFVDTFNFSAPKTLDAKAALVSLSGVAGAEDLKTKKKNNALIVLPARSENAELSFRNFGNIRTLQAKDISPVELLTYKYVIVAEPADAIKVLETRVATKTARKAVSK</sequence>
<evidence type="ECO:0000256" key="1">
    <source>
        <dbReference type="ARBA" id="ARBA00010528"/>
    </source>
</evidence>
<dbReference type="InterPro" id="IPR023574">
    <property type="entry name" value="Ribosomal_uL4_dom_sf"/>
</dbReference>
<protein>
    <recommendedName>
        <fullName evidence="4 5">Large ribosomal subunit protein uL4</fullName>
    </recommendedName>
</protein>
<keyword evidence="2 5" id="KW-0689">Ribosomal protein</keyword>
<evidence type="ECO:0000256" key="4">
    <source>
        <dbReference type="ARBA" id="ARBA00035244"/>
    </source>
</evidence>
<dbReference type="Proteomes" id="UP000229344">
    <property type="component" value="Unassembled WGS sequence"/>
</dbReference>
<evidence type="ECO:0000313" key="8">
    <source>
        <dbReference type="Proteomes" id="UP000229344"/>
    </source>
</evidence>
<accession>A0A2H0UDV9</accession>
<evidence type="ECO:0000256" key="3">
    <source>
        <dbReference type="ARBA" id="ARBA00023274"/>
    </source>
</evidence>
<comment type="similarity">
    <text evidence="1 5">Belongs to the universal ribosomal protein uL4 family.</text>
</comment>
<dbReference type="AlphaFoldDB" id="A0A2H0UDV9"/>
<keyword evidence="5" id="KW-0694">RNA-binding</keyword>
<dbReference type="HAMAP" id="MF_01328_B">
    <property type="entry name" value="Ribosomal_uL4_B"/>
    <property type="match status" value="1"/>
</dbReference>
<comment type="subunit">
    <text evidence="5">Part of the 50S ribosomal subunit.</text>
</comment>
<dbReference type="GO" id="GO:0019843">
    <property type="term" value="F:rRNA binding"/>
    <property type="evidence" value="ECO:0007669"/>
    <property type="project" value="UniProtKB-UniRule"/>
</dbReference>
<dbReference type="PANTHER" id="PTHR10746:SF6">
    <property type="entry name" value="LARGE RIBOSOMAL SUBUNIT PROTEIN UL4M"/>
    <property type="match status" value="1"/>
</dbReference>
<proteinExistence type="inferred from homology"/>
<reference evidence="8" key="1">
    <citation type="submission" date="2017-09" db="EMBL/GenBank/DDBJ databases">
        <title>Depth-based differentiation of microbial function through sediment-hosted aquifers and enrichment of novel symbionts in the deep terrestrial subsurface.</title>
        <authorList>
            <person name="Probst A.J."/>
            <person name="Ladd B."/>
            <person name="Jarett J.K."/>
            <person name="Geller-Mcgrath D.E."/>
            <person name="Sieber C.M.K."/>
            <person name="Emerson J.B."/>
            <person name="Anantharaman K."/>
            <person name="Thomas B.C."/>
            <person name="Malmstrom R."/>
            <person name="Stieglmeier M."/>
            <person name="Klingl A."/>
            <person name="Woyke T."/>
            <person name="Ryan C.M."/>
            <person name="Banfield J.F."/>
        </authorList>
    </citation>
    <scope>NUCLEOTIDE SEQUENCE [LARGE SCALE GENOMIC DNA]</scope>
</reference>
<dbReference type="Gene3D" id="3.40.1370.10">
    <property type="match status" value="1"/>
</dbReference>
<evidence type="ECO:0000313" key="7">
    <source>
        <dbReference type="EMBL" id="PIR84540.1"/>
    </source>
</evidence>
<dbReference type="Pfam" id="PF00573">
    <property type="entry name" value="Ribosomal_L4"/>
    <property type="match status" value="1"/>
</dbReference>
<comment type="caution">
    <text evidence="7">The sequence shown here is derived from an EMBL/GenBank/DDBJ whole genome shotgun (WGS) entry which is preliminary data.</text>
</comment>
<dbReference type="PANTHER" id="PTHR10746">
    <property type="entry name" value="50S RIBOSOMAL PROTEIN L4"/>
    <property type="match status" value="1"/>
</dbReference>
<evidence type="ECO:0000256" key="5">
    <source>
        <dbReference type="HAMAP-Rule" id="MF_01328"/>
    </source>
</evidence>
<keyword evidence="5" id="KW-0699">rRNA-binding</keyword>
<keyword evidence="3 5" id="KW-0687">Ribonucleoprotein</keyword>